<feature type="transmembrane region" description="Helical" evidence="13">
    <location>
        <begin position="355"/>
        <end position="375"/>
    </location>
</feature>
<dbReference type="GO" id="GO:0019829">
    <property type="term" value="F:ATPase-coupled monoatomic cation transmembrane transporter activity"/>
    <property type="evidence" value="ECO:0007669"/>
    <property type="project" value="UniProtKB-UniRule"/>
</dbReference>
<dbReference type="OrthoDB" id="48943at2759"/>
<evidence type="ECO:0000256" key="13">
    <source>
        <dbReference type="RuleBase" id="RU362082"/>
    </source>
</evidence>
<name>A0A4S2N3D1_9PEZI</name>
<evidence type="ECO:0000256" key="6">
    <source>
        <dbReference type="ARBA" id="ARBA00022741"/>
    </source>
</evidence>
<dbReference type="CDD" id="cd07542">
    <property type="entry name" value="P-type_ATPase_cation"/>
    <property type="match status" value="1"/>
</dbReference>
<gene>
    <name evidence="17" type="ORF">EX30DRAFT_327387</name>
</gene>
<dbReference type="GO" id="GO:0046872">
    <property type="term" value="F:metal ion binding"/>
    <property type="evidence" value="ECO:0007669"/>
    <property type="project" value="UniProtKB-UniRule"/>
</dbReference>
<feature type="transmembrane region" description="Helical" evidence="13">
    <location>
        <begin position="1181"/>
        <end position="1199"/>
    </location>
</feature>
<dbReference type="Proteomes" id="UP000298138">
    <property type="component" value="Unassembled WGS sequence"/>
</dbReference>
<dbReference type="InterPro" id="IPR047819">
    <property type="entry name" value="P5A-ATPase_N"/>
</dbReference>
<feature type="compositionally biased region" description="Polar residues" evidence="14">
    <location>
        <begin position="44"/>
        <end position="53"/>
    </location>
</feature>
<dbReference type="EC" id="7.2.2.-" evidence="13"/>
<dbReference type="InterPro" id="IPR001757">
    <property type="entry name" value="P_typ_ATPase"/>
</dbReference>
<dbReference type="Gene3D" id="1.20.1110.10">
    <property type="entry name" value="Calcium-transporting ATPase, transmembrane domain"/>
    <property type="match status" value="1"/>
</dbReference>
<evidence type="ECO:0000256" key="14">
    <source>
        <dbReference type="SAM" id="MobiDB-lite"/>
    </source>
</evidence>
<dbReference type="PANTHER" id="PTHR45630:SF8">
    <property type="entry name" value="CATION-TRANSPORTING ATPASE"/>
    <property type="match status" value="1"/>
</dbReference>
<dbReference type="SFLD" id="SFLDS00003">
    <property type="entry name" value="Haloacid_Dehalogenase"/>
    <property type="match status" value="1"/>
</dbReference>
<keyword evidence="4 13" id="KW-0812">Transmembrane</keyword>
<dbReference type="Gene3D" id="2.70.150.10">
    <property type="entry name" value="Calcium-transporting ATPase, cytoplasmic transduction domain A"/>
    <property type="match status" value="1"/>
</dbReference>
<dbReference type="SUPFAM" id="SSF56784">
    <property type="entry name" value="HAD-like"/>
    <property type="match status" value="1"/>
</dbReference>
<dbReference type="InterPro" id="IPR023214">
    <property type="entry name" value="HAD_sf"/>
</dbReference>
<dbReference type="Pfam" id="PF00122">
    <property type="entry name" value="E1-E2_ATPase"/>
    <property type="match status" value="1"/>
</dbReference>
<dbReference type="FunFam" id="3.40.50.1000:FF:000068">
    <property type="entry name" value="Cation-transporting ATPase"/>
    <property type="match status" value="1"/>
</dbReference>
<dbReference type="InterPro" id="IPR047821">
    <property type="entry name" value="P5B-type_ATPase"/>
</dbReference>
<evidence type="ECO:0000256" key="9">
    <source>
        <dbReference type="ARBA" id="ARBA00022967"/>
    </source>
</evidence>
<keyword evidence="3" id="KW-0597">Phosphoprotein</keyword>
<dbReference type="InterPro" id="IPR006544">
    <property type="entry name" value="P-type_TPase_V"/>
</dbReference>
<feature type="region of interest" description="Disordered" evidence="14">
    <location>
        <begin position="710"/>
        <end position="734"/>
    </location>
</feature>
<dbReference type="Pfam" id="PF12409">
    <property type="entry name" value="P5-ATPase"/>
    <property type="match status" value="1"/>
</dbReference>
<evidence type="ECO:0000256" key="12">
    <source>
        <dbReference type="ARBA" id="ARBA00049360"/>
    </source>
</evidence>
<dbReference type="InterPro" id="IPR023299">
    <property type="entry name" value="ATPase_P-typ_cyto_dom_N"/>
</dbReference>
<evidence type="ECO:0000256" key="1">
    <source>
        <dbReference type="ARBA" id="ARBA00004141"/>
    </source>
</evidence>
<dbReference type="FunFam" id="1.20.1110.10:FF:000032">
    <property type="entry name" value="Cation-transporting ATPase"/>
    <property type="match status" value="1"/>
</dbReference>
<keyword evidence="9 13" id="KW-1278">Translocase</keyword>
<dbReference type="GO" id="GO:0016020">
    <property type="term" value="C:membrane"/>
    <property type="evidence" value="ECO:0007669"/>
    <property type="project" value="UniProtKB-SubCell"/>
</dbReference>
<evidence type="ECO:0000256" key="7">
    <source>
        <dbReference type="ARBA" id="ARBA00022840"/>
    </source>
</evidence>
<feature type="domain" description="P5B-type ATPase N-terminal" evidence="16">
    <location>
        <begin position="156"/>
        <end position="276"/>
    </location>
</feature>
<dbReference type="NCBIfam" id="TIGR01494">
    <property type="entry name" value="ATPase_P-type"/>
    <property type="match status" value="2"/>
</dbReference>
<comment type="subcellular location">
    <subcellularLocation>
        <location evidence="1 13">Membrane</location>
        <topology evidence="1 13">Multi-pass membrane protein</topology>
    </subcellularLocation>
</comment>
<feature type="transmembrane region" description="Helical" evidence="13">
    <location>
        <begin position="1070"/>
        <end position="1088"/>
    </location>
</feature>
<dbReference type="Gene3D" id="3.40.50.1000">
    <property type="entry name" value="HAD superfamily/HAD-like"/>
    <property type="match status" value="1"/>
</dbReference>
<organism evidence="17 18">
    <name type="scientific">Ascodesmis nigricans</name>
    <dbReference type="NCBI Taxonomy" id="341454"/>
    <lineage>
        <taxon>Eukaryota</taxon>
        <taxon>Fungi</taxon>
        <taxon>Dikarya</taxon>
        <taxon>Ascomycota</taxon>
        <taxon>Pezizomycotina</taxon>
        <taxon>Pezizomycetes</taxon>
        <taxon>Pezizales</taxon>
        <taxon>Ascodesmidaceae</taxon>
        <taxon>Ascodesmis</taxon>
    </lineage>
</organism>
<evidence type="ECO:0000313" key="18">
    <source>
        <dbReference type="Proteomes" id="UP000298138"/>
    </source>
</evidence>
<dbReference type="InterPro" id="IPR018303">
    <property type="entry name" value="ATPase_P-typ_P_site"/>
</dbReference>
<evidence type="ECO:0000256" key="8">
    <source>
        <dbReference type="ARBA" id="ARBA00022842"/>
    </source>
</evidence>
<dbReference type="GO" id="GO:0016887">
    <property type="term" value="F:ATP hydrolysis activity"/>
    <property type="evidence" value="ECO:0007669"/>
    <property type="project" value="InterPro"/>
</dbReference>
<feature type="compositionally biased region" description="Polar residues" evidence="14">
    <location>
        <begin position="713"/>
        <end position="722"/>
    </location>
</feature>
<evidence type="ECO:0000256" key="11">
    <source>
        <dbReference type="ARBA" id="ARBA00023136"/>
    </source>
</evidence>
<keyword evidence="11 13" id="KW-0472">Membrane</keyword>
<keyword evidence="18" id="KW-1185">Reference proteome</keyword>
<dbReference type="InterPro" id="IPR023298">
    <property type="entry name" value="ATPase_P-typ_TM_dom_sf"/>
</dbReference>
<accession>A0A4S2N3D1</accession>
<evidence type="ECO:0000313" key="17">
    <source>
        <dbReference type="EMBL" id="TGZ83729.1"/>
    </source>
</evidence>
<evidence type="ECO:0000259" key="16">
    <source>
        <dbReference type="Pfam" id="PF12409"/>
    </source>
</evidence>
<dbReference type="InterPro" id="IPR008250">
    <property type="entry name" value="ATPase_P-typ_transduc_dom_A_sf"/>
</dbReference>
<dbReference type="SUPFAM" id="SSF81653">
    <property type="entry name" value="Calcium ATPase, transduction domain A"/>
    <property type="match status" value="1"/>
</dbReference>
<dbReference type="PANTHER" id="PTHR45630">
    <property type="entry name" value="CATION-TRANSPORTING ATPASE-RELATED"/>
    <property type="match status" value="1"/>
</dbReference>
<reference evidence="17 18" key="1">
    <citation type="submission" date="2019-04" db="EMBL/GenBank/DDBJ databases">
        <title>Comparative genomics and transcriptomics to analyze fruiting body development in filamentous ascomycetes.</title>
        <authorList>
            <consortium name="DOE Joint Genome Institute"/>
            <person name="Lutkenhaus R."/>
            <person name="Traeger S."/>
            <person name="Breuer J."/>
            <person name="Kuo A."/>
            <person name="Lipzen A."/>
            <person name="Pangilinan J."/>
            <person name="Dilworth D."/>
            <person name="Sandor L."/>
            <person name="Poggeler S."/>
            <person name="Barry K."/>
            <person name="Grigoriev I.V."/>
            <person name="Nowrousian M."/>
        </authorList>
    </citation>
    <scope>NUCLEOTIDE SEQUENCE [LARGE SCALE GENOMIC DNA]</scope>
    <source>
        <strain evidence="17 18">CBS 389.68</strain>
    </source>
</reference>
<keyword evidence="8 13" id="KW-0460">Magnesium</keyword>
<dbReference type="GO" id="GO:0015662">
    <property type="term" value="F:P-type ion transporter activity"/>
    <property type="evidence" value="ECO:0007669"/>
    <property type="project" value="InterPro"/>
</dbReference>
<protein>
    <recommendedName>
        <fullName evidence="13">Cation-transporting ATPase</fullName>
        <ecNumber evidence="13">7.2.2.-</ecNumber>
    </recommendedName>
</protein>
<dbReference type="FunFam" id="3.40.1110.10:FF:000057">
    <property type="entry name" value="Cation-transporting ATPase"/>
    <property type="match status" value="1"/>
</dbReference>
<dbReference type="InterPro" id="IPR044492">
    <property type="entry name" value="P_typ_ATPase_HD_dom"/>
</dbReference>
<evidence type="ECO:0000256" key="3">
    <source>
        <dbReference type="ARBA" id="ARBA00022553"/>
    </source>
</evidence>
<proteinExistence type="inferred from homology"/>
<dbReference type="EMBL" id="ML220113">
    <property type="protein sequence ID" value="TGZ83729.1"/>
    <property type="molecule type" value="Genomic_DNA"/>
</dbReference>
<evidence type="ECO:0000259" key="15">
    <source>
        <dbReference type="Pfam" id="PF00122"/>
    </source>
</evidence>
<dbReference type="SFLD" id="SFLDG00002">
    <property type="entry name" value="C1.7:_P-type_atpase_like"/>
    <property type="match status" value="1"/>
</dbReference>
<dbReference type="STRING" id="341454.A0A4S2N3D1"/>
<dbReference type="FunFam" id="2.70.150.10:FF:000057">
    <property type="entry name" value="Cation-transporting ATPase"/>
    <property type="match status" value="1"/>
</dbReference>
<feature type="region of interest" description="Disordered" evidence="14">
    <location>
        <begin position="1"/>
        <end position="61"/>
    </location>
</feature>
<dbReference type="GO" id="GO:0006874">
    <property type="term" value="P:intracellular calcium ion homeostasis"/>
    <property type="evidence" value="ECO:0007669"/>
    <property type="project" value="TreeGrafter"/>
</dbReference>
<feature type="transmembrane region" description="Helical" evidence="13">
    <location>
        <begin position="1094"/>
        <end position="1113"/>
    </location>
</feature>
<sequence>MSDPNPSETPAPIPRPKRRDSVSSNASFYSDVEMAQNEVFAGPTSESLPSSVATFHHRRRPRSESGATVAWSFYEPEPQDLQEGVSDEEAIFLDDEDLDLEAHEGRFREDTASLRRRSSEITRASVTAPLLQHRLSESSERGLHDRVSQKFHIHSEDLTIVITGFVTSRTGYTVYVSGCILTLGMLWLLMRWFPHWRVWLTGTKTPLKFCDWVVIQNQWDEYAVIDIQSRHYGESLSSIFGPATSFKRRLLEFDDDDPPVEELRYIDYRYIRLYYHQVLDKFKLNNHWRDPNWESTKALRGGLDGDVKSSRRSLFGQNVIDIEEKTITQLLVDEAVHPFYVFQIASLILWSMDEYYYYAACIFIISVFSIAQSLIDTRFTMRRLREVARFECDVRVLRNGFWRTVSSAALVPGDVFELTDPALSLLPCDSLLLTGDCIVNESMLTGESVPVSKSPVSVDTLDTLDLSGPTIDAKHKRHFLYCGTKIIRARRPFDGSEEIGLALAVKTGFNTTKGALVRSMLFPKPSGFKFYRDSFYYIGVMGIIAALGFIASFINFIKLGLAWHLIIVRALDLITIVVPPALPATLTIGTSFALARLKKRDIFCISPQRVNVSGKLDIMCFDKTGTLTEDGLDVLGVHCVETSNDDKRNFSGLLETFDSIGKIGSEMTDQHEAMLNTMATCHSLRCIDDELMGDPLDLKMFEFTGWEFEEGENQNPQSNGDTPDQGLGSGLSPSVVRPAGVKNAELGMLRIFEFDAALRRSSVVVKKYRASGGDVYVKGAPECMKDICTPDSFPTDFDSLLQQYTHRGYRVIACATKHIKHLSWIKAQKMKRKDAESQLQFCGFIVFENKLKDQTTPIIDELGRANIRRVMCTGDNILTAISVAKNCHIIEDGLVFVPHFHEGDPGSPMAQLRWQAIDDDVSYVLDDETLLPRAVGTENDIANPKDMHRLHDYSMAVNGEVFRWVIDYARDDYINKMLVRGQVFARMSPDEKQELVEKLQGLNYTVGFCGDGANDCGALKAADVGISLSEAEASVAAPFTSRVFDISCVPELIREGRAALVTSFTCFKYMSIYSAIQFTSVSILYKFGSNLGDFQFLFIDLFLILPIAVFMGWTGPYPVLSKRRPTASLVSRKVLIPLLGQIAIAFILQFISYKLVKGQSWYIPPVVDENKSNIVNSPNTTLFLFSCYQYIFSAVILSVGPPFRQPMTRNLPFIATIFLGLIIVSWMLFDCPAWLYKQMQLTPLSTSFKAQLFCMGFIHLALGSTGEQYVMPWFSKVVGQARQKFLGGKGKTRKKYKVLDEATRV</sequence>
<dbReference type="FunCoup" id="A0A4S2N3D1">
    <property type="interactions" value="335"/>
</dbReference>
<keyword evidence="10 13" id="KW-1133">Transmembrane helix</keyword>
<dbReference type="SFLD" id="SFLDF00027">
    <property type="entry name" value="p-type_atpase"/>
    <property type="match status" value="1"/>
</dbReference>
<dbReference type="InterPro" id="IPR059000">
    <property type="entry name" value="ATPase_P-type_domA"/>
</dbReference>
<evidence type="ECO:0000256" key="5">
    <source>
        <dbReference type="ARBA" id="ARBA00022723"/>
    </source>
</evidence>
<dbReference type="SUPFAM" id="SSF81660">
    <property type="entry name" value="Metal cation-transporting ATPase, ATP-binding domain N"/>
    <property type="match status" value="1"/>
</dbReference>
<keyword evidence="7 13" id="KW-0067">ATP-binding</keyword>
<feature type="transmembrane region" description="Helical" evidence="13">
    <location>
        <begin position="574"/>
        <end position="595"/>
    </location>
</feature>
<feature type="transmembrane region" description="Helical" evidence="13">
    <location>
        <begin position="172"/>
        <end position="190"/>
    </location>
</feature>
<evidence type="ECO:0000256" key="2">
    <source>
        <dbReference type="ARBA" id="ARBA00006000"/>
    </source>
</evidence>
<dbReference type="InParanoid" id="A0A4S2N3D1"/>
<comment type="similarity">
    <text evidence="2 13">Belongs to the cation transport ATPase (P-type) (TC 3.A.3) family. Type V subfamily.</text>
</comment>
<feature type="domain" description="P-type ATPase A" evidence="15">
    <location>
        <begin position="393"/>
        <end position="520"/>
    </location>
</feature>
<evidence type="ECO:0000256" key="4">
    <source>
        <dbReference type="ARBA" id="ARBA00022692"/>
    </source>
</evidence>
<dbReference type="InterPro" id="IPR036412">
    <property type="entry name" value="HAD-like_sf"/>
</dbReference>
<comment type="catalytic activity">
    <reaction evidence="12 13">
        <text>ATP + H2O = ADP + phosphate + H(+)</text>
        <dbReference type="Rhea" id="RHEA:13065"/>
        <dbReference type="ChEBI" id="CHEBI:15377"/>
        <dbReference type="ChEBI" id="CHEBI:15378"/>
        <dbReference type="ChEBI" id="CHEBI:30616"/>
        <dbReference type="ChEBI" id="CHEBI:43474"/>
        <dbReference type="ChEBI" id="CHEBI:456216"/>
    </reaction>
</comment>
<dbReference type="GO" id="GO:0005524">
    <property type="term" value="F:ATP binding"/>
    <property type="evidence" value="ECO:0007669"/>
    <property type="project" value="UniProtKB-UniRule"/>
</dbReference>
<dbReference type="Gene3D" id="3.40.1110.10">
    <property type="entry name" value="Calcium-transporting ATPase, cytoplasmic domain N"/>
    <property type="match status" value="1"/>
</dbReference>
<dbReference type="SUPFAM" id="SSF81665">
    <property type="entry name" value="Calcium ATPase, transmembrane domain M"/>
    <property type="match status" value="1"/>
</dbReference>
<dbReference type="PROSITE" id="PS00154">
    <property type="entry name" value="ATPASE_E1_E2"/>
    <property type="match status" value="1"/>
</dbReference>
<dbReference type="PRINTS" id="PR00119">
    <property type="entry name" value="CATATPASE"/>
</dbReference>
<feature type="transmembrane region" description="Helical" evidence="13">
    <location>
        <begin position="1134"/>
        <end position="1153"/>
    </location>
</feature>
<keyword evidence="5 13" id="KW-0479">Metal-binding</keyword>
<feature type="transmembrane region" description="Helical" evidence="13">
    <location>
        <begin position="1211"/>
        <end position="1229"/>
    </location>
</feature>
<keyword evidence="6 13" id="KW-0547">Nucleotide-binding</keyword>
<evidence type="ECO:0000256" key="10">
    <source>
        <dbReference type="ARBA" id="ARBA00022989"/>
    </source>
</evidence>
<feature type="transmembrane region" description="Helical" evidence="13">
    <location>
        <begin position="534"/>
        <end position="554"/>
    </location>
</feature>
<dbReference type="NCBIfam" id="TIGR01657">
    <property type="entry name" value="P-ATPase-V"/>
    <property type="match status" value="1"/>
</dbReference>